<dbReference type="InterPro" id="IPR001506">
    <property type="entry name" value="Peptidase_M12A"/>
</dbReference>
<dbReference type="GO" id="GO:0006508">
    <property type="term" value="P:proteolysis"/>
    <property type="evidence" value="ECO:0007669"/>
    <property type="project" value="InterPro"/>
</dbReference>
<dbReference type="Gene3D" id="3.40.390.10">
    <property type="entry name" value="Collagenase (Catalytic Domain)"/>
    <property type="match status" value="1"/>
</dbReference>
<dbReference type="InterPro" id="IPR036770">
    <property type="entry name" value="Ankyrin_rpt-contain_sf"/>
</dbReference>
<dbReference type="InterPro" id="IPR024079">
    <property type="entry name" value="MetalloPept_cat_dom_sf"/>
</dbReference>
<evidence type="ECO:0000256" key="4">
    <source>
        <dbReference type="SAM" id="SignalP"/>
    </source>
</evidence>
<dbReference type="Pfam" id="PF12796">
    <property type="entry name" value="Ank_2"/>
    <property type="match status" value="1"/>
</dbReference>
<evidence type="ECO:0000259" key="5">
    <source>
        <dbReference type="SMART" id="SM00235"/>
    </source>
</evidence>
<reference evidence="6" key="1">
    <citation type="journal article" date="2019" name="PLoS Negl. Trop. Dis.">
        <title>Revisiting the worldwide diversity of Leptospira species in the environment.</title>
        <authorList>
            <person name="Vincent A.T."/>
            <person name="Schiettekatte O."/>
            <person name="Bourhy P."/>
            <person name="Veyrier F.J."/>
            <person name="Picardeau M."/>
        </authorList>
    </citation>
    <scope>NUCLEOTIDE SEQUENCE [LARGE SCALE GENOMIC DNA]</scope>
    <source>
        <strain evidence="6">201300427</strain>
    </source>
</reference>
<dbReference type="Proteomes" id="UP000298058">
    <property type="component" value="Unassembled WGS sequence"/>
</dbReference>
<dbReference type="PANTHER" id="PTHR24171">
    <property type="entry name" value="ANKYRIN REPEAT DOMAIN-CONTAINING PROTEIN 39-RELATED"/>
    <property type="match status" value="1"/>
</dbReference>
<feature type="signal peptide" evidence="4">
    <location>
        <begin position="1"/>
        <end position="18"/>
    </location>
</feature>
<dbReference type="InterPro" id="IPR002110">
    <property type="entry name" value="Ankyrin_rpt"/>
</dbReference>
<dbReference type="PROSITE" id="PS50088">
    <property type="entry name" value="ANK_REPEAT"/>
    <property type="match status" value="1"/>
</dbReference>
<keyword evidence="1" id="KW-0677">Repeat</keyword>
<gene>
    <name evidence="6" type="ORF">EHS15_18925</name>
</gene>
<keyword evidence="4" id="KW-0732">Signal</keyword>
<feature type="chain" id="PRO_5020550736" description="Peptidase metallopeptidase domain-containing protein" evidence="4">
    <location>
        <begin position="19"/>
        <end position="512"/>
    </location>
</feature>
<dbReference type="OrthoDB" id="733404at2"/>
<organism evidence="6 7">
    <name type="scientific">Leptospira idonii</name>
    <dbReference type="NCBI Taxonomy" id="1193500"/>
    <lineage>
        <taxon>Bacteria</taxon>
        <taxon>Pseudomonadati</taxon>
        <taxon>Spirochaetota</taxon>
        <taxon>Spirochaetia</taxon>
        <taxon>Leptospirales</taxon>
        <taxon>Leptospiraceae</taxon>
        <taxon>Leptospira</taxon>
    </lineage>
</organism>
<dbReference type="PROSITE" id="PS50297">
    <property type="entry name" value="ANK_REP_REGION"/>
    <property type="match status" value="1"/>
</dbReference>
<name>A0A4R9LTK3_9LEPT</name>
<dbReference type="Gene3D" id="1.25.40.20">
    <property type="entry name" value="Ankyrin repeat-containing domain"/>
    <property type="match status" value="1"/>
</dbReference>
<evidence type="ECO:0000256" key="1">
    <source>
        <dbReference type="ARBA" id="ARBA00022737"/>
    </source>
</evidence>
<protein>
    <recommendedName>
        <fullName evidence="5">Peptidase metallopeptidase domain-containing protein</fullName>
    </recommendedName>
</protein>
<keyword evidence="2 3" id="KW-0040">ANK repeat</keyword>
<dbReference type="GO" id="GO:0004222">
    <property type="term" value="F:metalloendopeptidase activity"/>
    <property type="evidence" value="ECO:0007669"/>
    <property type="project" value="InterPro"/>
</dbReference>
<comment type="caution">
    <text evidence="6">The sequence shown here is derived from an EMBL/GenBank/DDBJ whole genome shotgun (WGS) entry which is preliminary data.</text>
</comment>
<dbReference type="EMBL" id="RQHW01000082">
    <property type="protein sequence ID" value="TGN16921.1"/>
    <property type="molecule type" value="Genomic_DNA"/>
</dbReference>
<dbReference type="SUPFAM" id="SSF48403">
    <property type="entry name" value="Ankyrin repeat"/>
    <property type="match status" value="1"/>
</dbReference>
<keyword evidence="7" id="KW-1185">Reference proteome</keyword>
<dbReference type="GO" id="GO:0008270">
    <property type="term" value="F:zinc ion binding"/>
    <property type="evidence" value="ECO:0007669"/>
    <property type="project" value="InterPro"/>
</dbReference>
<evidence type="ECO:0000256" key="2">
    <source>
        <dbReference type="ARBA" id="ARBA00023043"/>
    </source>
</evidence>
<dbReference type="InterPro" id="IPR006026">
    <property type="entry name" value="Peptidase_Metallo"/>
</dbReference>
<dbReference type="SMART" id="SM00235">
    <property type="entry name" value="ZnMc"/>
    <property type="match status" value="1"/>
</dbReference>
<sequence>MKKISVCLLFLFSFSLSAEDLSIDSLANPNCGHSVVNDKSLIKQRAVWLNNIRWKNGQVIPVYFKNGTKEQRLGVEHCAREWERYGNFKFKFFDEPKRNQDLTILIEFAPQKQGVAGWSYVGSGTKDPSQTSMSFFPEHKGENGCSTIAHEFGHALGLQHEQHNPAKKESWIPEKTYDYFQNQYGWDKLKTDTEILKSIDTYANYGKADPVSIMAYYFPGELFTSGKPMGIRFGLSARDVEGIAKMYPGKKQPNDKRPIFIYYGKGKRELAVWSKNGTFQIQVNGKEVSSLNSSNGRVTADTVNLDDYLNPNQVNTITYTFSGSNKKDFLYQMNVKENGATLFGLLCDPNRWCEGFDKGFHLTHISKGNRGQYSDGWNGSSETEITSPNENVTTTTVATVIDSSLDLPLLDASNRGDTVQVKALLKKGANPNAVYQGWTPLLYASYRGYSSVVLELLKNYANVNAQVSGWTARELAKHQGHTDIVNMIDASMGFHPPEQDVGNRSLPSGLLP</sequence>
<dbReference type="SUPFAM" id="SSF55486">
    <property type="entry name" value="Metalloproteases ('zincins'), catalytic domain"/>
    <property type="match status" value="1"/>
</dbReference>
<accession>A0A4R9LTK3</accession>
<evidence type="ECO:0000313" key="6">
    <source>
        <dbReference type="EMBL" id="TGN16921.1"/>
    </source>
</evidence>
<feature type="domain" description="Peptidase metallopeptidase" evidence="5">
    <location>
        <begin position="50"/>
        <end position="207"/>
    </location>
</feature>
<dbReference type="Pfam" id="PF01400">
    <property type="entry name" value="Astacin"/>
    <property type="match status" value="1"/>
</dbReference>
<dbReference type="SMART" id="SM00248">
    <property type="entry name" value="ANK"/>
    <property type="match status" value="2"/>
</dbReference>
<dbReference type="RefSeq" id="WP_135762166.1">
    <property type="nucleotide sequence ID" value="NZ_RQHW01000082.1"/>
</dbReference>
<feature type="repeat" description="ANK" evidence="3">
    <location>
        <begin position="436"/>
        <end position="468"/>
    </location>
</feature>
<proteinExistence type="predicted"/>
<dbReference type="AlphaFoldDB" id="A0A4R9LTK3"/>
<evidence type="ECO:0000256" key="3">
    <source>
        <dbReference type="PROSITE-ProRule" id="PRU00023"/>
    </source>
</evidence>
<evidence type="ECO:0000313" key="7">
    <source>
        <dbReference type="Proteomes" id="UP000298058"/>
    </source>
</evidence>